<organism evidence="2 3">
    <name type="scientific">Massariosphaeria phaeospora</name>
    <dbReference type="NCBI Taxonomy" id="100035"/>
    <lineage>
        <taxon>Eukaryota</taxon>
        <taxon>Fungi</taxon>
        <taxon>Dikarya</taxon>
        <taxon>Ascomycota</taxon>
        <taxon>Pezizomycotina</taxon>
        <taxon>Dothideomycetes</taxon>
        <taxon>Pleosporomycetidae</taxon>
        <taxon>Pleosporales</taxon>
        <taxon>Pleosporales incertae sedis</taxon>
        <taxon>Massariosphaeria</taxon>
    </lineage>
</organism>
<feature type="compositionally biased region" description="Polar residues" evidence="1">
    <location>
        <begin position="30"/>
        <end position="49"/>
    </location>
</feature>
<evidence type="ECO:0000313" key="2">
    <source>
        <dbReference type="EMBL" id="KAF2867295.1"/>
    </source>
</evidence>
<proteinExistence type="predicted"/>
<dbReference type="AlphaFoldDB" id="A0A7C8M4G7"/>
<feature type="region of interest" description="Disordered" evidence="1">
    <location>
        <begin position="184"/>
        <end position="241"/>
    </location>
</feature>
<keyword evidence="3" id="KW-1185">Reference proteome</keyword>
<protein>
    <submittedName>
        <fullName evidence="2">Uncharacterized protein</fullName>
    </submittedName>
</protein>
<dbReference type="Proteomes" id="UP000481861">
    <property type="component" value="Unassembled WGS sequence"/>
</dbReference>
<evidence type="ECO:0000256" key="1">
    <source>
        <dbReference type="SAM" id="MobiDB-lite"/>
    </source>
</evidence>
<dbReference type="EMBL" id="JAADJZ010000023">
    <property type="protein sequence ID" value="KAF2867295.1"/>
    <property type="molecule type" value="Genomic_DNA"/>
</dbReference>
<name>A0A7C8M4G7_9PLEO</name>
<feature type="compositionally biased region" description="Basic and acidic residues" evidence="1">
    <location>
        <begin position="193"/>
        <end position="202"/>
    </location>
</feature>
<feature type="region of interest" description="Disordered" evidence="1">
    <location>
        <begin position="16"/>
        <end position="76"/>
    </location>
</feature>
<gene>
    <name evidence="2" type="ORF">BDV95DRAFT_597999</name>
</gene>
<evidence type="ECO:0000313" key="3">
    <source>
        <dbReference type="Proteomes" id="UP000481861"/>
    </source>
</evidence>
<comment type="caution">
    <text evidence="2">The sequence shown here is derived from an EMBL/GenBank/DDBJ whole genome shotgun (WGS) entry which is preliminary data.</text>
</comment>
<sequence>MASLYPSLPAVSPLFVDSTPLDNARRGSRSIKTPSRSGSGPFNNLNPRQFQREHPPAPYIAPFNRPTGGSTEPLPLPHRSTPTPLSKTERFWLQDINEVPLTRAEHAFLLLHERDFLPFRSRQRQQPIASRIEHLKDIDVIGRGGAGSAFWAEYEDVCPLSEVEYFWMLRILVKMGSESARRRVSSVSSGRSVGERERERSRWRSRTPLSPTLSLGDRIRKAHAPSEGRSQRSRSRVSSSRASGVVVKEKKRGWVTPVVSLVVAWLVYNNATDLQKWWASLDV</sequence>
<reference evidence="2 3" key="1">
    <citation type="submission" date="2020-01" db="EMBL/GenBank/DDBJ databases">
        <authorList>
            <consortium name="DOE Joint Genome Institute"/>
            <person name="Haridas S."/>
            <person name="Albert R."/>
            <person name="Binder M."/>
            <person name="Bloem J."/>
            <person name="Labutti K."/>
            <person name="Salamov A."/>
            <person name="Andreopoulos B."/>
            <person name="Baker S.E."/>
            <person name="Barry K."/>
            <person name="Bills G."/>
            <person name="Bluhm B.H."/>
            <person name="Cannon C."/>
            <person name="Castanera R."/>
            <person name="Culley D.E."/>
            <person name="Daum C."/>
            <person name="Ezra D."/>
            <person name="Gonzalez J.B."/>
            <person name="Henrissat B."/>
            <person name="Kuo A."/>
            <person name="Liang C."/>
            <person name="Lipzen A."/>
            <person name="Lutzoni F."/>
            <person name="Magnuson J."/>
            <person name="Mondo S."/>
            <person name="Nolan M."/>
            <person name="Ohm R."/>
            <person name="Pangilinan J."/>
            <person name="Park H.-J.H."/>
            <person name="Ramirez L."/>
            <person name="Alfaro M."/>
            <person name="Sun H."/>
            <person name="Tritt A."/>
            <person name="Yoshinaga Y."/>
            <person name="Zwiers L.-H.L."/>
            <person name="Turgeon B.G."/>
            <person name="Goodwin S.B."/>
            <person name="Spatafora J.W."/>
            <person name="Crous P.W."/>
            <person name="Grigoriev I.V."/>
        </authorList>
    </citation>
    <scope>NUCLEOTIDE SEQUENCE [LARGE SCALE GENOMIC DNA]</scope>
    <source>
        <strain evidence="2 3">CBS 611.86</strain>
    </source>
</reference>
<accession>A0A7C8M4G7</accession>